<feature type="region of interest" description="Disordered" evidence="1">
    <location>
        <begin position="396"/>
        <end position="451"/>
    </location>
</feature>
<sequence>MFKAQFNSPNGLDAFDLKSTVSDRSMDRDSAYQSQSGRSQRGATRPDGNHWMPTYEFSAMNNQFPGGNLPSPMLGSDNSTPFSENRNFNPMVHAEGLDTSWNTDASAEQVMFSSFTNTNSNQNVSHMQSYPMDYSSWDTPTTGPLMPFTPYDAQHDVTSSMFDMPPLSQPQQSTSMISAPAIPAMVHSSPSFAAVHDPRRASTQSVSMSAYVTSPPSMVHAQLQDGGSGQQRHAESRIEQEDDARQFLPTPSINEEDDALESLSPGEAKKYEEERTKSARTHPLYQTLPDADGMYACPFQAETKCPHKRTNLKCNFDKFLDSHIKPFRCKREKCDDVKFSSTACLLRHERENHGMHGHGDRPHLCYFADCDRSIAGHGFPRRYNAFDHMKRVHGWKGDSTNASSPPKGGPAPGTRKVAGRKRKATTEEVPSKRKARTTDPKPTGPSDHELLEQQRIGFREAFSRRRAMLIDTLSRLSNPDDLDQATEDQLRHALGEMFDAATAHKQCSG</sequence>
<feature type="compositionally biased region" description="Polar residues" evidence="1">
    <location>
        <begin position="31"/>
        <end position="42"/>
    </location>
</feature>
<evidence type="ECO:0000313" key="4">
    <source>
        <dbReference type="EMBL" id="KAF2686851.1"/>
    </source>
</evidence>
<feature type="compositionally biased region" description="Basic and acidic residues" evidence="1">
    <location>
        <begin position="232"/>
        <end position="245"/>
    </location>
</feature>
<evidence type="ECO:0000313" key="5">
    <source>
        <dbReference type="Proteomes" id="UP000799291"/>
    </source>
</evidence>
<dbReference type="Pfam" id="PF26177">
    <property type="entry name" value="zf_C2H2_17_1st"/>
    <property type="match status" value="1"/>
</dbReference>
<dbReference type="EMBL" id="MU005576">
    <property type="protein sequence ID" value="KAF2686851.1"/>
    <property type="molecule type" value="Genomic_DNA"/>
</dbReference>
<name>A0A6G1J9F7_9PLEO</name>
<dbReference type="Pfam" id="PF26176">
    <property type="entry name" value="zf_C2H2_17_2"/>
    <property type="match status" value="1"/>
</dbReference>
<dbReference type="Proteomes" id="UP000799291">
    <property type="component" value="Unassembled WGS sequence"/>
</dbReference>
<dbReference type="InterPro" id="IPR059095">
    <property type="entry name" value="Znf_C2H2_17_2nd"/>
</dbReference>
<accession>A0A6G1J9F7</accession>
<evidence type="ECO:0008006" key="6">
    <source>
        <dbReference type="Google" id="ProtNLM"/>
    </source>
</evidence>
<dbReference type="InterPro" id="IPR059009">
    <property type="entry name" value="Znf_C2H2_17_1st"/>
</dbReference>
<feature type="compositionally biased region" description="Basic and acidic residues" evidence="1">
    <location>
        <begin position="267"/>
        <end position="277"/>
    </location>
</feature>
<evidence type="ECO:0000259" key="2">
    <source>
        <dbReference type="Pfam" id="PF26176"/>
    </source>
</evidence>
<organism evidence="4 5">
    <name type="scientific">Lentithecium fluviatile CBS 122367</name>
    <dbReference type="NCBI Taxonomy" id="1168545"/>
    <lineage>
        <taxon>Eukaryota</taxon>
        <taxon>Fungi</taxon>
        <taxon>Dikarya</taxon>
        <taxon>Ascomycota</taxon>
        <taxon>Pezizomycotina</taxon>
        <taxon>Dothideomycetes</taxon>
        <taxon>Pleosporomycetidae</taxon>
        <taxon>Pleosporales</taxon>
        <taxon>Massarineae</taxon>
        <taxon>Lentitheciaceae</taxon>
        <taxon>Lentithecium</taxon>
    </lineage>
</organism>
<evidence type="ECO:0000259" key="3">
    <source>
        <dbReference type="Pfam" id="PF26177"/>
    </source>
</evidence>
<dbReference type="AlphaFoldDB" id="A0A6G1J9F7"/>
<reference evidence="4" key="1">
    <citation type="journal article" date="2020" name="Stud. Mycol.">
        <title>101 Dothideomycetes genomes: a test case for predicting lifestyles and emergence of pathogens.</title>
        <authorList>
            <person name="Haridas S."/>
            <person name="Albert R."/>
            <person name="Binder M."/>
            <person name="Bloem J."/>
            <person name="Labutti K."/>
            <person name="Salamov A."/>
            <person name="Andreopoulos B."/>
            <person name="Baker S."/>
            <person name="Barry K."/>
            <person name="Bills G."/>
            <person name="Bluhm B."/>
            <person name="Cannon C."/>
            <person name="Castanera R."/>
            <person name="Culley D."/>
            <person name="Daum C."/>
            <person name="Ezra D."/>
            <person name="Gonzalez J."/>
            <person name="Henrissat B."/>
            <person name="Kuo A."/>
            <person name="Liang C."/>
            <person name="Lipzen A."/>
            <person name="Lutzoni F."/>
            <person name="Magnuson J."/>
            <person name="Mondo S."/>
            <person name="Nolan M."/>
            <person name="Ohm R."/>
            <person name="Pangilinan J."/>
            <person name="Park H.-J."/>
            <person name="Ramirez L."/>
            <person name="Alfaro M."/>
            <person name="Sun H."/>
            <person name="Tritt A."/>
            <person name="Yoshinaga Y."/>
            <person name="Zwiers L.-H."/>
            <person name="Turgeon B."/>
            <person name="Goodwin S."/>
            <person name="Spatafora J."/>
            <person name="Crous P."/>
            <person name="Grigoriev I."/>
        </authorList>
    </citation>
    <scope>NUCLEOTIDE SEQUENCE</scope>
    <source>
        <strain evidence="4">CBS 122367</strain>
    </source>
</reference>
<feature type="domain" description="C2H2-domain containing protein first zinc finger" evidence="3">
    <location>
        <begin position="325"/>
        <end position="354"/>
    </location>
</feature>
<gene>
    <name evidence="4" type="ORF">K458DRAFT_203789</name>
</gene>
<feature type="region of interest" description="Disordered" evidence="1">
    <location>
        <begin position="1"/>
        <end position="52"/>
    </location>
</feature>
<proteinExistence type="predicted"/>
<feature type="compositionally biased region" description="Polar residues" evidence="1">
    <location>
        <begin position="1"/>
        <end position="10"/>
    </location>
</feature>
<keyword evidence="5" id="KW-1185">Reference proteome</keyword>
<feature type="compositionally biased region" description="Basic and acidic residues" evidence="1">
    <location>
        <begin position="424"/>
        <end position="439"/>
    </location>
</feature>
<feature type="region of interest" description="Disordered" evidence="1">
    <location>
        <begin position="219"/>
        <end position="279"/>
    </location>
</feature>
<dbReference type="OrthoDB" id="5062908at2759"/>
<evidence type="ECO:0000256" key="1">
    <source>
        <dbReference type="SAM" id="MobiDB-lite"/>
    </source>
</evidence>
<feature type="domain" description="C2H2-domain containing protein second zinc finger" evidence="2">
    <location>
        <begin position="362"/>
        <end position="393"/>
    </location>
</feature>
<protein>
    <recommendedName>
        <fullName evidence="6">C2H2-type domain-containing protein</fullName>
    </recommendedName>
</protein>